<feature type="transmembrane region" description="Helical" evidence="1">
    <location>
        <begin position="55"/>
        <end position="79"/>
    </location>
</feature>
<gene>
    <name evidence="3" type="ORF">HD599_001864</name>
</gene>
<keyword evidence="1" id="KW-0472">Membrane</keyword>
<dbReference type="AlphaFoldDB" id="A0A841AP64"/>
<keyword evidence="1" id="KW-0812">Transmembrane</keyword>
<dbReference type="EMBL" id="JACHMJ010000001">
    <property type="protein sequence ID" value="MBB5843541.1"/>
    <property type="molecule type" value="Genomic_DNA"/>
</dbReference>
<organism evidence="3 4">
    <name type="scientific">Conyzicola lurida</name>
    <dbReference type="NCBI Taxonomy" id="1172621"/>
    <lineage>
        <taxon>Bacteria</taxon>
        <taxon>Bacillati</taxon>
        <taxon>Actinomycetota</taxon>
        <taxon>Actinomycetes</taxon>
        <taxon>Micrococcales</taxon>
        <taxon>Microbacteriaceae</taxon>
        <taxon>Conyzicola</taxon>
    </lineage>
</organism>
<feature type="transmembrane region" description="Helical" evidence="1">
    <location>
        <begin position="184"/>
        <end position="205"/>
    </location>
</feature>
<evidence type="ECO:0000313" key="4">
    <source>
        <dbReference type="Proteomes" id="UP000536685"/>
    </source>
</evidence>
<dbReference type="RefSeq" id="WP_184236451.1">
    <property type="nucleotide sequence ID" value="NZ_JACHMJ010000001.1"/>
</dbReference>
<name>A0A841AP64_9MICO</name>
<accession>A0A841AP64</accession>
<reference evidence="3 4" key="1">
    <citation type="submission" date="2020-08" db="EMBL/GenBank/DDBJ databases">
        <title>Sequencing the genomes of 1000 actinobacteria strains.</title>
        <authorList>
            <person name="Klenk H.-P."/>
        </authorList>
    </citation>
    <scope>NUCLEOTIDE SEQUENCE [LARGE SCALE GENOMIC DNA]</scope>
    <source>
        <strain evidence="3 4">DSM 105784</strain>
    </source>
</reference>
<sequence>MTGYTRNERRRIVALGAVLPILFSIVGIVVVLFWSADLPDPIAIHWSASGEADGFGPLLGLVLPVAGFVALFSVSLTVAALVQRAGTQTRFLVGTVVWLAVFLTTAIGGSVWMQRGLADAADAGSVLPWMPVGIVAGLLLAVPAGLLTPRAPLPVAVDDGEPPLELADGERAVWSRGVTPSRGILIFVLAAVAFAAGIVALASTASDGGPWPAFGILAVAVAVVGATMVWRVRVTAAGVSVRSALGFPKFSVPLDQVEAARAVQISPLGDFGGWGLRGSRRRFGIIVRSGEALEIERTNGRSLVVTVADAATAAALVNGLRGRAAAAR</sequence>
<evidence type="ECO:0000256" key="1">
    <source>
        <dbReference type="SAM" id="Phobius"/>
    </source>
</evidence>
<protein>
    <recommendedName>
        <fullName evidence="2">DUF1648 domain-containing protein</fullName>
    </recommendedName>
</protein>
<feature type="domain" description="DUF1648" evidence="2">
    <location>
        <begin position="25"/>
        <end position="63"/>
    </location>
</feature>
<feature type="transmembrane region" description="Helical" evidence="1">
    <location>
        <begin position="91"/>
        <end position="114"/>
    </location>
</feature>
<evidence type="ECO:0000259" key="2">
    <source>
        <dbReference type="Pfam" id="PF07853"/>
    </source>
</evidence>
<feature type="transmembrane region" description="Helical" evidence="1">
    <location>
        <begin position="12"/>
        <end position="35"/>
    </location>
</feature>
<dbReference type="InterPro" id="IPR012867">
    <property type="entry name" value="DUF1648"/>
</dbReference>
<keyword evidence="1" id="KW-1133">Transmembrane helix</keyword>
<dbReference type="Proteomes" id="UP000536685">
    <property type="component" value="Unassembled WGS sequence"/>
</dbReference>
<feature type="transmembrane region" description="Helical" evidence="1">
    <location>
        <begin position="211"/>
        <end position="232"/>
    </location>
</feature>
<comment type="caution">
    <text evidence="3">The sequence shown here is derived from an EMBL/GenBank/DDBJ whole genome shotgun (WGS) entry which is preliminary data.</text>
</comment>
<dbReference type="Pfam" id="PF07853">
    <property type="entry name" value="DUF1648"/>
    <property type="match status" value="1"/>
</dbReference>
<keyword evidence="4" id="KW-1185">Reference proteome</keyword>
<evidence type="ECO:0000313" key="3">
    <source>
        <dbReference type="EMBL" id="MBB5843541.1"/>
    </source>
</evidence>
<feature type="transmembrane region" description="Helical" evidence="1">
    <location>
        <begin position="126"/>
        <end position="147"/>
    </location>
</feature>
<proteinExistence type="predicted"/>